<feature type="transmembrane region" description="Helical" evidence="7">
    <location>
        <begin position="231"/>
        <end position="249"/>
    </location>
</feature>
<dbReference type="Gene3D" id="1.20.1510.10">
    <property type="entry name" value="Cation efflux protein transmembrane domain"/>
    <property type="match status" value="1"/>
</dbReference>
<feature type="transmembrane region" description="Helical" evidence="7">
    <location>
        <begin position="149"/>
        <end position="170"/>
    </location>
</feature>
<dbReference type="PANTHER" id="PTHR13414:SF9">
    <property type="entry name" value="PROTON-COUPLED ZINC ANTIPORTER SLC30A9, MITOCHONDRIAL"/>
    <property type="match status" value="1"/>
</dbReference>
<comment type="subcellular location">
    <subcellularLocation>
        <location evidence="1">Membrane</location>
        <topology evidence="1">Multi-pass membrane protein</topology>
    </subcellularLocation>
</comment>
<name>A0A4Y3KEY5_CELUD</name>
<dbReference type="GO" id="GO:0016020">
    <property type="term" value="C:membrane"/>
    <property type="evidence" value="ECO:0007669"/>
    <property type="project" value="UniProtKB-SubCell"/>
</dbReference>
<dbReference type="InterPro" id="IPR027469">
    <property type="entry name" value="Cation_efflux_TMD_sf"/>
</dbReference>
<keyword evidence="10" id="KW-1185">Reference proteome</keyword>
<proteinExistence type="predicted"/>
<dbReference type="GO" id="GO:0006829">
    <property type="term" value="P:zinc ion transport"/>
    <property type="evidence" value="ECO:0007669"/>
    <property type="project" value="InterPro"/>
</dbReference>
<keyword evidence="3 7" id="KW-0812">Transmembrane</keyword>
<dbReference type="SUPFAM" id="SSF161111">
    <property type="entry name" value="Cation efflux protein transmembrane domain-like"/>
    <property type="match status" value="1"/>
</dbReference>
<dbReference type="NCBIfam" id="TIGR01297">
    <property type="entry name" value="CDF"/>
    <property type="match status" value="1"/>
</dbReference>
<evidence type="ECO:0000256" key="1">
    <source>
        <dbReference type="ARBA" id="ARBA00004141"/>
    </source>
</evidence>
<evidence type="ECO:0000259" key="8">
    <source>
        <dbReference type="Pfam" id="PF01545"/>
    </source>
</evidence>
<dbReference type="InterPro" id="IPR040177">
    <property type="entry name" value="SLC30A9"/>
</dbReference>
<comment type="caution">
    <text evidence="9">The sequence shown here is derived from an EMBL/GenBank/DDBJ whole genome shotgun (WGS) entry which is preliminary data.</text>
</comment>
<organism evidence="9 10">
    <name type="scientific">Cellulomonas uda</name>
    <dbReference type="NCBI Taxonomy" id="1714"/>
    <lineage>
        <taxon>Bacteria</taxon>
        <taxon>Bacillati</taxon>
        <taxon>Actinomycetota</taxon>
        <taxon>Actinomycetes</taxon>
        <taxon>Micrococcales</taxon>
        <taxon>Cellulomonadaceae</taxon>
        <taxon>Cellulomonas</taxon>
    </lineage>
</organism>
<accession>A0A4Y3KEY5</accession>
<keyword evidence="2" id="KW-0813">Transport</keyword>
<keyword evidence="5 7" id="KW-0472">Membrane</keyword>
<evidence type="ECO:0000256" key="6">
    <source>
        <dbReference type="SAM" id="MobiDB-lite"/>
    </source>
</evidence>
<feature type="transmembrane region" description="Helical" evidence="7">
    <location>
        <begin position="113"/>
        <end position="137"/>
    </location>
</feature>
<dbReference type="PANTHER" id="PTHR13414">
    <property type="entry name" value="HUEL-CATION TRANSPORTER"/>
    <property type="match status" value="1"/>
</dbReference>
<dbReference type="RefSeq" id="WP_141322272.1">
    <property type="nucleotide sequence ID" value="NZ_BJLP01000065.1"/>
</dbReference>
<dbReference type="AlphaFoldDB" id="A0A4Y3KEY5"/>
<dbReference type="InterPro" id="IPR002524">
    <property type="entry name" value="Cation_efflux"/>
</dbReference>
<feature type="region of interest" description="Disordered" evidence="6">
    <location>
        <begin position="1"/>
        <end position="39"/>
    </location>
</feature>
<evidence type="ECO:0000313" key="10">
    <source>
        <dbReference type="Proteomes" id="UP000315842"/>
    </source>
</evidence>
<evidence type="ECO:0000256" key="7">
    <source>
        <dbReference type="SAM" id="Phobius"/>
    </source>
</evidence>
<evidence type="ECO:0000256" key="4">
    <source>
        <dbReference type="ARBA" id="ARBA00022989"/>
    </source>
</evidence>
<evidence type="ECO:0000256" key="3">
    <source>
        <dbReference type="ARBA" id="ARBA00022692"/>
    </source>
</evidence>
<reference evidence="9 10" key="1">
    <citation type="submission" date="2019-06" db="EMBL/GenBank/DDBJ databases">
        <title>Whole genome shotgun sequence of Cellulomonas uda NBRC 3747.</title>
        <authorList>
            <person name="Hosoyama A."/>
            <person name="Uohara A."/>
            <person name="Ohji S."/>
            <person name="Ichikawa N."/>
        </authorList>
    </citation>
    <scope>NUCLEOTIDE SEQUENCE [LARGE SCALE GENOMIC DNA]</scope>
    <source>
        <strain evidence="9 10">NBRC 3747</strain>
    </source>
</reference>
<evidence type="ECO:0000313" key="9">
    <source>
        <dbReference type="EMBL" id="GEA82513.1"/>
    </source>
</evidence>
<keyword evidence="4 7" id="KW-1133">Transmembrane helix</keyword>
<dbReference type="EMBL" id="BJLP01000065">
    <property type="protein sequence ID" value="GEA82513.1"/>
    <property type="molecule type" value="Genomic_DNA"/>
</dbReference>
<dbReference type="Pfam" id="PF01545">
    <property type="entry name" value="Cation_efflux"/>
    <property type="match status" value="1"/>
</dbReference>
<dbReference type="Proteomes" id="UP000315842">
    <property type="component" value="Unassembled WGS sequence"/>
</dbReference>
<feature type="domain" description="Cation efflux protein transmembrane" evidence="8">
    <location>
        <begin position="48"/>
        <end position="254"/>
    </location>
</feature>
<evidence type="ECO:0000256" key="2">
    <source>
        <dbReference type="ARBA" id="ARBA00022448"/>
    </source>
</evidence>
<gene>
    <name evidence="9" type="ORF">CUD01_29570</name>
</gene>
<dbReference type="GO" id="GO:0008324">
    <property type="term" value="F:monoatomic cation transmembrane transporter activity"/>
    <property type="evidence" value="ECO:0007669"/>
    <property type="project" value="InterPro"/>
</dbReference>
<sequence length="351" mass="35605">MGTLASGSSDEAAGTGAPTGAPGPVAAALPGLTEHDEGSGGESTLTVAIAFAANLLIAVAKTAAAVVTGAASMLAEAAHSWADAGNEVFLLIAQRKAARPPDRTHPLGHGREVYVWSLFAAIGLFAVGAGVSVTHGISELRHGEPASDFGVAYAVLAVAFVLEGISFLQANRQVRAAARRRSSGVLEHVLGTSDPTVRAVFFEDAAALVGIVIAAAGIAAHQVTGSAVPDAVGSILVGVLLGVVAVVLIERNRRFLVGQVVDDGVWNAALALVAAQPEVARVTDLRLELVGARQVFLSGAVDLTGEPGETAASHQLAALERRIRAAPGVVGAILSLSEPEEPALTPRPVRR</sequence>
<feature type="transmembrane region" description="Helical" evidence="7">
    <location>
        <begin position="205"/>
        <end position="225"/>
    </location>
</feature>
<dbReference type="InterPro" id="IPR058533">
    <property type="entry name" value="Cation_efflux_TM"/>
</dbReference>
<feature type="compositionally biased region" description="Low complexity" evidence="6">
    <location>
        <begin position="12"/>
        <end position="32"/>
    </location>
</feature>
<protein>
    <submittedName>
        <fullName evidence="9">Cation diffusion facilitator transporter</fullName>
    </submittedName>
</protein>
<evidence type="ECO:0000256" key="5">
    <source>
        <dbReference type="ARBA" id="ARBA00023136"/>
    </source>
</evidence>